<feature type="transmembrane region" description="Helical" evidence="9">
    <location>
        <begin position="150"/>
        <end position="170"/>
    </location>
</feature>
<dbReference type="Pfam" id="PF07730">
    <property type="entry name" value="HisKA_3"/>
    <property type="match status" value="1"/>
</dbReference>
<gene>
    <name evidence="11" type="ORF">Pma05_34540</name>
</gene>
<dbReference type="SUPFAM" id="SSF55874">
    <property type="entry name" value="ATPase domain of HSP90 chaperone/DNA topoisomerase II/histidine kinase"/>
    <property type="match status" value="1"/>
</dbReference>
<dbReference type="InterPro" id="IPR011712">
    <property type="entry name" value="Sig_transdc_His_kin_sub3_dim/P"/>
</dbReference>
<keyword evidence="9" id="KW-0812">Transmembrane</keyword>
<protein>
    <recommendedName>
        <fullName evidence="2">histidine kinase</fullName>
        <ecNumber evidence="2">2.7.13.3</ecNumber>
    </recommendedName>
</protein>
<dbReference type="Gene3D" id="1.20.5.1930">
    <property type="match status" value="1"/>
</dbReference>
<dbReference type="GO" id="GO:0016301">
    <property type="term" value="F:kinase activity"/>
    <property type="evidence" value="ECO:0007669"/>
    <property type="project" value="UniProtKB-KW"/>
</dbReference>
<dbReference type="InterPro" id="IPR003594">
    <property type="entry name" value="HATPase_dom"/>
</dbReference>
<feature type="transmembrane region" description="Helical" evidence="9">
    <location>
        <begin position="125"/>
        <end position="144"/>
    </location>
</feature>
<evidence type="ECO:0000256" key="4">
    <source>
        <dbReference type="ARBA" id="ARBA00022679"/>
    </source>
</evidence>
<evidence type="ECO:0000313" key="12">
    <source>
        <dbReference type="Proteomes" id="UP000621500"/>
    </source>
</evidence>
<evidence type="ECO:0000259" key="10">
    <source>
        <dbReference type="SMART" id="SM00387"/>
    </source>
</evidence>
<dbReference type="Pfam" id="PF02518">
    <property type="entry name" value="HATPase_c"/>
    <property type="match status" value="1"/>
</dbReference>
<organism evidence="11 12">
    <name type="scientific">Plantactinospora mayteni</name>
    <dbReference type="NCBI Taxonomy" id="566021"/>
    <lineage>
        <taxon>Bacteria</taxon>
        <taxon>Bacillati</taxon>
        <taxon>Actinomycetota</taxon>
        <taxon>Actinomycetes</taxon>
        <taxon>Micromonosporales</taxon>
        <taxon>Micromonosporaceae</taxon>
        <taxon>Plantactinospora</taxon>
    </lineage>
</organism>
<keyword evidence="9" id="KW-0472">Membrane</keyword>
<sequence>MTSSAQMAIQGREVDGGVRRADRRWSSLLADAVLAFVLLVFGYFGTRGAAENFPDAAPIGTPTYVLVAVAALALVVRRRWPLVTLALSTVAVTAYLVAGYPYGPILVSFFVAVYTVARHLPIRRAVLGCAPALALLLVHVFVSLREPVGFPGLLPGAAWVVVPFAVGATVRNNREAAARDRIEQARRLADDERLRIAQEVHDVVGHGLAAINMQAEIALHLLAKRPEQAETALTAISRTSREALDELRVTLSVVRRDAAVDRAPVPGLDQVAALTARLRQTGLTVTLEVTGERRPLPVAVDLAAYRVVQESLTNVLRHAGTAAATVRIGYLPADVTVEVVDTGHGGSGPAGPGDGHGLTGMRERIDALGGTLEVGPRPGGGFRVFARLPAEARG</sequence>
<feature type="transmembrane region" description="Helical" evidence="9">
    <location>
        <begin position="82"/>
        <end position="98"/>
    </location>
</feature>
<dbReference type="InterPro" id="IPR036890">
    <property type="entry name" value="HATPase_C_sf"/>
</dbReference>
<evidence type="ECO:0000256" key="6">
    <source>
        <dbReference type="ARBA" id="ARBA00022777"/>
    </source>
</evidence>
<keyword evidence="5" id="KW-0547">Nucleotide-binding</keyword>
<keyword evidence="9" id="KW-1133">Transmembrane helix</keyword>
<keyword evidence="3" id="KW-0597">Phosphoprotein</keyword>
<dbReference type="Proteomes" id="UP000621500">
    <property type="component" value="Unassembled WGS sequence"/>
</dbReference>
<dbReference type="InterPro" id="IPR055558">
    <property type="entry name" value="DUF7134"/>
</dbReference>
<keyword evidence="4" id="KW-0808">Transferase</keyword>
<dbReference type="Gene3D" id="3.30.565.10">
    <property type="entry name" value="Histidine kinase-like ATPase, C-terminal domain"/>
    <property type="match status" value="1"/>
</dbReference>
<evidence type="ECO:0000256" key="8">
    <source>
        <dbReference type="ARBA" id="ARBA00023012"/>
    </source>
</evidence>
<dbReference type="EC" id="2.7.13.3" evidence="2"/>
<evidence type="ECO:0000256" key="1">
    <source>
        <dbReference type="ARBA" id="ARBA00000085"/>
    </source>
</evidence>
<dbReference type="InterPro" id="IPR050482">
    <property type="entry name" value="Sensor_HK_TwoCompSys"/>
</dbReference>
<evidence type="ECO:0000256" key="5">
    <source>
        <dbReference type="ARBA" id="ARBA00022741"/>
    </source>
</evidence>
<dbReference type="PANTHER" id="PTHR24421:SF10">
    <property type="entry name" value="NITRATE_NITRITE SENSOR PROTEIN NARQ"/>
    <property type="match status" value="1"/>
</dbReference>
<feature type="transmembrane region" description="Helical" evidence="9">
    <location>
        <begin position="56"/>
        <end position="75"/>
    </location>
</feature>
<proteinExistence type="predicted"/>
<dbReference type="SMART" id="SM00387">
    <property type="entry name" value="HATPase_c"/>
    <property type="match status" value="1"/>
</dbReference>
<dbReference type="CDD" id="cd16917">
    <property type="entry name" value="HATPase_UhpB-NarQ-NarX-like"/>
    <property type="match status" value="1"/>
</dbReference>
<dbReference type="EMBL" id="BONX01000023">
    <property type="protein sequence ID" value="GIG96881.1"/>
    <property type="molecule type" value="Genomic_DNA"/>
</dbReference>
<accession>A0ABQ4EQF4</accession>
<evidence type="ECO:0000256" key="7">
    <source>
        <dbReference type="ARBA" id="ARBA00022840"/>
    </source>
</evidence>
<name>A0ABQ4EQF4_9ACTN</name>
<evidence type="ECO:0000256" key="3">
    <source>
        <dbReference type="ARBA" id="ARBA00022553"/>
    </source>
</evidence>
<reference evidence="11 12" key="1">
    <citation type="submission" date="2021-01" db="EMBL/GenBank/DDBJ databases">
        <title>Whole genome shotgun sequence of Plantactinospora mayteni NBRC 109088.</title>
        <authorList>
            <person name="Komaki H."/>
            <person name="Tamura T."/>
        </authorList>
    </citation>
    <scope>NUCLEOTIDE SEQUENCE [LARGE SCALE GENOMIC DNA]</scope>
    <source>
        <strain evidence="11 12">NBRC 109088</strain>
    </source>
</reference>
<keyword evidence="12" id="KW-1185">Reference proteome</keyword>
<feature type="domain" description="Histidine kinase/HSP90-like ATPase" evidence="10">
    <location>
        <begin position="299"/>
        <end position="392"/>
    </location>
</feature>
<dbReference type="Pfam" id="PF23539">
    <property type="entry name" value="DUF7134"/>
    <property type="match status" value="1"/>
</dbReference>
<keyword evidence="7" id="KW-0067">ATP-binding</keyword>
<keyword evidence="6 11" id="KW-0418">Kinase</keyword>
<comment type="caution">
    <text evidence="11">The sequence shown here is derived from an EMBL/GenBank/DDBJ whole genome shotgun (WGS) entry which is preliminary data.</text>
</comment>
<evidence type="ECO:0000313" key="11">
    <source>
        <dbReference type="EMBL" id="GIG96881.1"/>
    </source>
</evidence>
<keyword evidence="8" id="KW-0902">Two-component regulatory system</keyword>
<comment type="catalytic activity">
    <reaction evidence="1">
        <text>ATP + protein L-histidine = ADP + protein N-phospho-L-histidine.</text>
        <dbReference type="EC" id="2.7.13.3"/>
    </reaction>
</comment>
<evidence type="ECO:0000256" key="2">
    <source>
        <dbReference type="ARBA" id="ARBA00012438"/>
    </source>
</evidence>
<dbReference type="PANTHER" id="PTHR24421">
    <property type="entry name" value="NITRATE/NITRITE SENSOR PROTEIN NARX-RELATED"/>
    <property type="match status" value="1"/>
</dbReference>
<feature type="transmembrane region" description="Helical" evidence="9">
    <location>
        <begin position="28"/>
        <end position="44"/>
    </location>
</feature>
<evidence type="ECO:0000256" key="9">
    <source>
        <dbReference type="SAM" id="Phobius"/>
    </source>
</evidence>